<feature type="domain" description="LysM" evidence="2">
    <location>
        <begin position="48"/>
        <end position="91"/>
    </location>
</feature>
<feature type="domain" description="LysM" evidence="2">
    <location>
        <begin position="120"/>
        <end position="163"/>
    </location>
</feature>
<evidence type="ECO:0000256" key="1">
    <source>
        <dbReference type="SAM" id="SignalP"/>
    </source>
</evidence>
<dbReference type="InterPro" id="IPR036779">
    <property type="entry name" value="LysM_dom_sf"/>
</dbReference>
<dbReference type="AlphaFoldDB" id="A0A419V5E4"/>
<dbReference type="SMART" id="SM00257">
    <property type="entry name" value="LysM"/>
    <property type="match status" value="3"/>
</dbReference>
<reference evidence="3 4" key="1">
    <citation type="submission" date="2018-09" db="EMBL/GenBank/DDBJ databases">
        <title>Genomic Encyclopedia of Archaeal and Bacterial Type Strains, Phase II (KMG-II): from individual species to whole genera.</title>
        <authorList>
            <person name="Goeker M."/>
        </authorList>
    </citation>
    <scope>NUCLEOTIDE SEQUENCE [LARGE SCALE GENOMIC DNA]</scope>
    <source>
        <strain evidence="3 4">DSM 17008</strain>
    </source>
</reference>
<dbReference type="Pfam" id="PF01476">
    <property type="entry name" value="LysM"/>
    <property type="match status" value="3"/>
</dbReference>
<dbReference type="SUPFAM" id="SSF54106">
    <property type="entry name" value="LysM domain"/>
    <property type="match status" value="3"/>
</dbReference>
<dbReference type="OrthoDB" id="2572716at2"/>
<dbReference type="PANTHER" id="PTHR33734">
    <property type="entry name" value="LYSM DOMAIN-CONTAINING GPI-ANCHORED PROTEIN 2"/>
    <property type="match status" value="1"/>
</dbReference>
<sequence length="280" mass="30338">MVSSLTTRSTRRQKQTRRSVLRVSIASSIAAAGFLSLSSAGSACACSEDYMVQPGDTLYAIAAKHKVTVEQLQSVNELHSYTIRSGQTLLVPIEAANNENANKGRGVPLDQFRNSKSTTGSYTVTSGDTLYRIARMHNMTVPALQQLNKKSNTIIHVGETLKVKSSSEAPAAKAVYKVQPGDTMYSLAARYGTTVTTLKQLNNKSTAFLRTGESLKIPNVITSKAKYIGQGDNHTLYFQLNGRETAVSKAYNTSYSLKEGSTVTLHYTTKGPRPAVVAVY</sequence>
<dbReference type="EMBL" id="RAPK01000007">
    <property type="protein sequence ID" value="RKD75179.1"/>
    <property type="molecule type" value="Genomic_DNA"/>
</dbReference>
<dbReference type="PROSITE" id="PS51782">
    <property type="entry name" value="LYSM"/>
    <property type="match status" value="3"/>
</dbReference>
<comment type="caution">
    <text evidence="3">The sequence shown here is derived from an EMBL/GenBank/DDBJ whole genome shotgun (WGS) entry which is preliminary data.</text>
</comment>
<feature type="domain" description="LysM" evidence="2">
    <location>
        <begin position="174"/>
        <end position="217"/>
    </location>
</feature>
<protein>
    <submittedName>
        <fullName evidence="3">Peptidoglycan endopeptidase LytE</fullName>
    </submittedName>
</protein>
<dbReference type="RefSeq" id="WP_120192079.1">
    <property type="nucleotide sequence ID" value="NZ_RAPK01000007.1"/>
</dbReference>
<evidence type="ECO:0000259" key="2">
    <source>
        <dbReference type="PROSITE" id="PS51782"/>
    </source>
</evidence>
<feature type="signal peptide" evidence="1">
    <location>
        <begin position="1"/>
        <end position="45"/>
    </location>
</feature>
<accession>A0A419V5E4</accession>
<proteinExistence type="predicted"/>
<feature type="chain" id="PRO_5019296371" evidence="1">
    <location>
        <begin position="46"/>
        <end position="280"/>
    </location>
</feature>
<organism evidence="3 4">
    <name type="scientific">Sinobaca qinghaiensis</name>
    <dbReference type="NCBI Taxonomy" id="342944"/>
    <lineage>
        <taxon>Bacteria</taxon>
        <taxon>Bacillati</taxon>
        <taxon>Bacillota</taxon>
        <taxon>Bacilli</taxon>
        <taxon>Bacillales</taxon>
        <taxon>Sporolactobacillaceae</taxon>
        <taxon>Sinobaca</taxon>
    </lineage>
</organism>
<dbReference type="InterPro" id="IPR018392">
    <property type="entry name" value="LysM"/>
</dbReference>
<dbReference type="CDD" id="cd00118">
    <property type="entry name" value="LysM"/>
    <property type="match status" value="3"/>
</dbReference>
<dbReference type="GO" id="GO:0008932">
    <property type="term" value="F:lytic endotransglycosylase activity"/>
    <property type="evidence" value="ECO:0007669"/>
    <property type="project" value="TreeGrafter"/>
</dbReference>
<evidence type="ECO:0000313" key="3">
    <source>
        <dbReference type="EMBL" id="RKD75179.1"/>
    </source>
</evidence>
<keyword evidence="1" id="KW-0732">Signal</keyword>
<dbReference type="PANTHER" id="PTHR33734:SF22">
    <property type="entry name" value="MEMBRANE-BOUND LYTIC MUREIN TRANSGLYCOSYLASE D"/>
    <property type="match status" value="1"/>
</dbReference>
<name>A0A419V5E4_9BACL</name>
<dbReference type="Gene3D" id="3.10.350.10">
    <property type="entry name" value="LysM domain"/>
    <property type="match status" value="3"/>
</dbReference>
<dbReference type="Proteomes" id="UP000285120">
    <property type="component" value="Unassembled WGS sequence"/>
</dbReference>
<evidence type="ECO:0000313" key="4">
    <source>
        <dbReference type="Proteomes" id="UP000285120"/>
    </source>
</evidence>
<keyword evidence="4" id="KW-1185">Reference proteome</keyword>
<gene>
    <name evidence="3" type="ORF">ATL39_0876</name>
</gene>